<dbReference type="EMBL" id="OQ326496">
    <property type="protein sequence ID" value="WDQ45523.1"/>
    <property type="molecule type" value="Genomic_DNA"/>
</dbReference>
<reference evidence="1" key="2">
    <citation type="journal article" date="2024" name="Heliyon">
        <title>Complete genome sequence of the novel virulent phage PMBT24 infecting Enterocloster bolteae from the human gut.</title>
        <authorList>
            <person name="Sprotte S."/>
            <person name="Brinks E."/>
            <person name="Neve H."/>
            <person name="Franz C.M.A.P."/>
        </authorList>
    </citation>
    <scope>NUCLEOTIDE SEQUENCE</scope>
</reference>
<reference evidence="1" key="1">
    <citation type="submission" date="2023-01" db="EMBL/GenBank/DDBJ databases">
        <authorList>
            <person name="Sprotte S."/>
            <person name="Brinks E."/>
        </authorList>
    </citation>
    <scope>NUCLEOTIDE SEQUENCE</scope>
</reference>
<proteinExistence type="predicted"/>
<accession>A0AAT9TVR4</accession>
<sequence>MFSFVGYNFVQDSNALDPSPSSVNNITSIKLQNGIYDYFHLTNNVTAEYSPIEPLEWAYLDIINANFNGNINGGNVEFLLDYLTAIKVKRRIKGTFNWVTLKTVPVKTFDDLNFVFRDYLNGNFVDYEYALVPILNGAEGDYITNSITSQFAGVFLCDKDTIYKYYAGVSYGSAKRVKKVGVFEAFGSQYPIVVSNALTNYHSGSVSGTILPKDYDETRALNRMAIVQQGKELIDFITNNKAKILKDWNGNVWLIMPIGEPTTSYNSSWGMGKIDVNFEYVEVGDANSESDLMSLGLIEPSVDTSTINK</sequence>
<name>A0AAT9TVR4_9CAUD</name>
<organism evidence="1">
    <name type="scientific">Enterocloster phage PMBT24</name>
    <dbReference type="NCBI Taxonomy" id="3025413"/>
    <lineage>
        <taxon>Viruses</taxon>
        <taxon>Duplodnaviria</taxon>
        <taxon>Heunggongvirae</taxon>
        <taxon>Uroviricota</taxon>
        <taxon>Caudoviricetes</taxon>
    </lineage>
</organism>
<protein>
    <submittedName>
        <fullName evidence="1">Uncharacterized protein</fullName>
    </submittedName>
</protein>
<evidence type="ECO:0000313" key="1">
    <source>
        <dbReference type="EMBL" id="WDQ45523.1"/>
    </source>
</evidence>